<comment type="subcellular location">
    <subcellularLocation>
        <location evidence="2">Nucleus</location>
    </subcellularLocation>
</comment>
<evidence type="ECO:0000256" key="3">
    <source>
        <dbReference type="ARBA" id="ARBA00006958"/>
    </source>
</evidence>
<comment type="caution">
    <text evidence="9">The sequence shown here is derived from an EMBL/GenBank/DDBJ whole genome shotgun (WGS) entry which is preliminary data.</text>
</comment>
<evidence type="ECO:0000256" key="4">
    <source>
        <dbReference type="ARBA" id="ARBA00022722"/>
    </source>
</evidence>
<evidence type="ECO:0000256" key="6">
    <source>
        <dbReference type="ARBA" id="ARBA00022801"/>
    </source>
</evidence>
<protein>
    <recommendedName>
        <fullName evidence="8">DDE Tnp4 domain-containing protein</fullName>
    </recommendedName>
</protein>
<evidence type="ECO:0000256" key="5">
    <source>
        <dbReference type="ARBA" id="ARBA00022723"/>
    </source>
</evidence>
<dbReference type="InterPro" id="IPR027806">
    <property type="entry name" value="HARBI1_dom"/>
</dbReference>
<dbReference type="AlphaFoldDB" id="A0A9P0PPA1"/>
<keyword evidence="10" id="KW-1185">Reference proteome</keyword>
<dbReference type="EMBL" id="CAKOFQ010007133">
    <property type="protein sequence ID" value="CAH1992056.1"/>
    <property type="molecule type" value="Genomic_DNA"/>
</dbReference>
<keyword evidence="6" id="KW-0378">Hydrolase</keyword>
<feature type="domain" description="DDE Tnp4" evidence="8">
    <location>
        <begin position="211"/>
        <end position="309"/>
    </location>
</feature>
<evidence type="ECO:0000313" key="10">
    <source>
        <dbReference type="Proteomes" id="UP001152888"/>
    </source>
</evidence>
<dbReference type="Pfam" id="PF13359">
    <property type="entry name" value="DDE_Tnp_4"/>
    <property type="match status" value="1"/>
</dbReference>
<dbReference type="PANTHER" id="PTHR22930">
    <property type="match status" value="1"/>
</dbReference>
<dbReference type="InterPro" id="IPR045249">
    <property type="entry name" value="HARBI1-like"/>
</dbReference>
<keyword evidence="4" id="KW-0540">Nuclease</keyword>
<dbReference type="GO" id="GO:0016787">
    <property type="term" value="F:hydrolase activity"/>
    <property type="evidence" value="ECO:0007669"/>
    <property type="project" value="UniProtKB-KW"/>
</dbReference>
<comment type="cofactor">
    <cofactor evidence="1">
        <name>a divalent metal cation</name>
        <dbReference type="ChEBI" id="CHEBI:60240"/>
    </cofactor>
</comment>
<reference evidence="9" key="1">
    <citation type="submission" date="2022-03" db="EMBL/GenBank/DDBJ databases">
        <authorList>
            <person name="Sayadi A."/>
        </authorList>
    </citation>
    <scope>NUCLEOTIDE SEQUENCE</scope>
</reference>
<dbReference type="Proteomes" id="UP001152888">
    <property type="component" value="Unassembled WGS sequence"/>
</dbReference>
<name>A0A9P0PPA1_ACAOB</name>
<feature type="non-terminal residue" evidence="9">
    <location>
        <position position="421"/>
    </location>
</feature>
<organism evidence="9 10">
    <name type="scientific">Acanthoscelides obtectus</name>
    <name type="common">Bean weevil</name>
    <name type="synonym">Bruchus obtectus</name>
    <dbReference type="NCBI Taxonomy" id="200917"/>
    <lineage>
        <taxon>Eukaryota</taxon>
        <taxon>Metazoa</taxon>
        <taxon>Ecdysozoa</taxon>
        <taxon>Arthropoda</taxon>
        <taxon>Hexapoda</taxon>
        <taxon>Insecta</taxon>
        <taxon>Pterygota</taxon>
        <taxon>Neoptera</taxon>
        <taxon>Endopterygota</taxon>
        <taxon>Coleoptera</taxon>
        <taxon>Polyphaga</taxon>
        <taxon>Cucujiformia</taxon>
        <taxon>Chrysomeloidea</taxon>
        <taxon>Chrysomelidae</taxon>
        <taxon>Bruchinae</taxon>
        <taxon>Bruchini</taxon>
        <taxon>Acanthoscelides</taxon>
    </lineage>
</organism>
<dbReference type="PANTHER" id="PTHR22930:SF269">
    <property type="entry name" value="NUCLEASE HARBI1-LIKE PROTEIN"/>
    <property type="match status" value="1"/>
</dbReference>
<evidence type="ECO:0000256" key="1">
    <source>
        <dbReference type="ARBA" id="ARBA00001968"/>
    </source>
</evidence>
<dbReference type="GO" id="GO:0005634">
    <property type="term" value="C:nucleus"/>
    <property type="evidence" value="ECO:0007669"/>
    <property type="project" value="UniProtKB-SubCell"/>
</dbReference>
<evidence type="ECO:0000259" key="8">
    <source>
        <dbReference type="Pfam" id="PF13359"/>
    </source>
</evidence>
<evidence type="ECO:0000256" key="7">
    <source>
        <dbReference type="ARBA" id="ARBA00023242"/>
    </source>
</evidence>
<gene>
    <name evidence="9" type="ORF">ACAOBT_LOCUS20650</name>
</gene>
<proteinExistence type="inferred from homology"/>
<dbReference type="OrthoDB" id="6571700at2759"/>
<evidence type="ECO:0000256" key="2">
    <source>
        <dbReference type="ARBA" id="ARBA00004123"/>
    </source>
</evidence>
<sequence length="421" mass="48855">LCLIGTPWRRRRRRRPGYLWHPRVAKASSHGISTVSSCHLSRMDVEEIALLCYIRRRKMKKEKKKKKLWVHPFISDRNRSGIFFKLYGDLRKYPEKFFNYTRMSIASFDELLNLCRNDLTKQDTIFRKSISAEEKLFVSLRYFASGCSLMELYYNYRLGHTTICTIIREVCSVICQYQEQFIGLPKTENDWDKVARGFETIANFPHCIGAIDGKHMRVIKPMHTGSLYFNYKYYFSIVLLALCDANYNFLYIDVGAYGKSSDSAIYKDSALYNNLINQSLPVPAANPLTENGDNVPYVIVGDEAFALHETSDGYSYEDTLTVTGLEPGTSRNRDRGGRTALTVRDKLADYFVTENPLPWQDKCPLTDNIQVIDKRKNQDQDWFNMNQHLPAIKNLYFVVAYGHIHKNILVCIFHLRLESSL</sequence>
<dbReference type="GO" id="GO:0046872">
    <property type="term" value="F:metal ion binding"/>
    <property type="evidence" value="ECO:0007669"/>
    <property type="project" value="UniProtKB-KW"/>
</dbReference>
<comment type="similarity">
    <text evidence="3">Belongs to the HARBI1 family.</text>
</comment>
<keyword evidence="5" id="KW-0479">Metal-binding</keyword>
<accession>A0A9P0PPA1</accession>
<evidence type="ECO:0000313" key="9">
    <source>
        <dbReference type="EMBL" id="CAH1992056.1"/>
    </source>
</evidence>
<keyword evidence="7" id="KW-0539">Nucleus</keyword>
<dbReference type="GO" id="GO:0004518">
    <property type="term" value="F:nuclease activity"/>
    <property type="evidence" value="ECO:0007669"/>
    <property type="project" value="UniProtKB-KW"/>
</dbReference>